<evidence type="ECO:0000313" key="3">
    <source>
        <dbReference type="EMBL" id="THH27423.1"/>
    </source>
</evidence>
<dbReference type="AlphaFoldDB" id="A0A4V3XI10"/>
<dbReference type="OrthoDB" id="2799233at2759"/>
<dbReference type="InterPro" id="IPR011009">
    <property type="entry name" value="Kinase-like_dom_sf"/>
</dbReference>
<dbReference type="Pfam" id="PF17667">
    <property type="entry name" value="Pkinase_fungal"/>
    <property type="match status" value="3"/>
</dbReference>
<sequence length="601" mass="67780">AYRISKKRLGPDDDDDDDDDATYEPNRKKTRRTKRDSTVPAVQSTSSALPPATWGEEEGPAELTGNELQMSKYLNDMLSHGARTFASGFLLQECGMTLWYADRMGLVVSESFDIFMQSPLFLLVVAAHHYGQPHEFGLNPLISLPDGTPHLLTYENTILRLPATIPATLPPIDISPDAASAFDEGAAEVVQPVELRVDLSDGRQILTAYGTIGRGTSVIPVVAGAGAGAHLDGQRLVAKIACPHEIRAAEDRFIRIIRRKMNADNHARQYLKNIVDLKYSFSCKMDDEHIELPRRKMPAVADALRRCFRVLVMPEYLLLERINSPAELKQVFVDTITGHHWVYKTSSILHRDISHGNIMFYRDRSGAVEKVVGVLTDWDLAGEQQDDGTQVKESDREAENPDAASMRHRGGSDEAWSVKEDMVEEARKRHKAGYYRTGTGPFMACDLLRLGPTPRHLYRHDLESFFWVFVWFCIVFNPIEHTVSIIPAWHSSNLLNVGSAKVLFLTDTLEYNRLFARTHADYRPVVDTCIYRLRFGLWGAWKASTNEREVKEQYILALKHATGPEDDFVIDASTRLTLARTAVRDLVTYDHFMKAFATFLA</sequence>
<reference evidence="3 4" key="1">
    <citation type="submission" date="2019-02" db="EMBL/GenBank/DDBJ databases">
        <title>Genome sequencing of the rare red list fungi Antrodiella citrinella (Flaviporus citrinellus).</title>
        <authorList>
            <person name="Buettner E."/>
            <person name="Kellner H."/>
        </authorList>
    </citation>
    <scope>NUCLEOTIDE SEQUENCE [LARGE SCALE GENOMIC DNA]</scope>
    <source>
        <strain evidence="3 4">DSM 108506</strain>
    </source>
</reference>
<comment type="caution">
    <text evidence="3">The sequence shown here is derived from an EMBL/GenBank/DDBJ whole genome shotgun (WGS) entry which is preliminary data.</text>
</comment>
<dbReference type="Proteomes" id="UP000308730">
    <property type="component" value="Unassembled WGS sequence"/>
</dbReference>
<feature type="non-terminal residue" evidence="3">
    <location>
        <position position="1"/>
    </location>
</feature>
<dbReference type="SUPFAM" id="SSF56112">
    <property type="entry name" value="Protein kinase-like (PK-like)"/>
    <property type="match status" value="1"/>
</dbReference>
<feature type="compositionally biased region" description="Basic and acidic residues" evidence="1">
    <location>
        <begin position="389"/>
        <end position="399"/>
    </location>
</feature>
<feature type="compositionally biased region" description="Acidic residues" evidence="1">
    <location>
        <begin position="12"/>
        <end position="22"/>
    </location>
</feature>
<feature type="domain" description="Fungal-type protein kinase" evidence="2">
    <location>
        <begin position="61"/>
        <end position="152"/>
    </location>
</feature>
<feature type="region of interest" description="Disordered" evidence="1">
    <location>
        <begin position="385"/>
        <end position="414"/>
    </location>
</feature>
<protein>
    <recommendedName>
        <fullName evidence="2">Fungal-type protein kinase domain-containing protein</fullName>
    </recommendedName>
</protein>
<evidence type="ECO:0000313" key="4">
    <source>
        <dbReference type="Proteomes" id="UP000308730"/>
    </source>
</evidence>
<proteinExistence type="predicted"/>
<dbReference type="PANTHER" id="PTHR38248">
    <property type="entry name" value="FUNK1 6"/>
    <property type="match status" value="1"/>
</dbReference>
<evidence type="ECO:0000256" key="1">
    <source>
        <dbReference type="SAM" id="MobiDB-lite"/>
    </source>
</evidence>
<keyword evidence="4" id="KW-1185">Reference proteome</keyword>
<organism evidence="3 4">
    <name type="scientific">Antrodiella citrinella</name>
    <dbReference type="NCBI Taxonomy" id="2447956"/>
    <lineage>
        <taxon>Eukaryota</taxon>
        <taxon>Fungi</taxon>
        <taxon>Dikarya</taxon>
        <taxon>Basidiomycota</taxon>
        <taxon>Agaricomycotina</taxon>
        <taxon>Agaricomycetes</taxon>
        <taxon>Polyporales</taxon>
        <taxon>Steccherinaceae</taxon>
        <taxon>Antrodiella</taxon>
    </lineage>
</organism>
<accession>A0A4V3XI10</accession>
<feature type="domain" description="Fungal-type protein kinase" evidence="2">
    <location>
        <begin position="245"/>
        <end position="390"/>
    </location>
</feature>
<name>A0A4V3XI10_9APHY</name>
<dbReference type="PANTHER" id="PTHR38248:SF2">
    <property type="entry name" value="FUNK1 11"/>
    <property type="match status" value="1"/>
</dbReference>
<dbReference type="EMBL" id="SGPM01000252">
    <property type="protein sequence ID" value="THH27423.1"/>
    <property type="molecule type" value="Genomic_DNA"/>
</dbReference>
<feature type="domain" description="Fungal-type protein kinase" evidence="2">
    <location>
        <begin position="425"/>
        <end position="473"/>
    </location>
</feature>
<feature type="region of interest" description="Disordered" evidence="1">
    <location>
        <begin position="1"/>
        <end position="59"/>
    </location>
</feature>
<dbReference type="Gene3D" id="1.10.510.10">
    <property type="entry name" value="Transferase(Phosphotransferase) domain 1"/>
    <property type="match status" value="1"/>
</dbReference>
<gene>
    <name evidence="3" type="ORF">EUX98_g6754</name>
</gene>
<evidence type="ECO:0000259" key="2">
    <source>
        <dbReference type="Pfam" id="PF17667"/>
    </source>
</evidence>
<dbReference type="InterPro" id="IPR040976">
    <property type="entry name" value="Pkinase_fungal"/>
</dbReference>